<feature type="compositionally biased region" description="Low complexity" evidence="1">
    <location>
        <begin position="309"/>
        <end position="319"/>
    </location>
</feature>
<dbReference type="InterPro" id="IPR051113">
    <property type="entry name" value="Integrator_subunit6"/>
</dbReference>
<evidence type="ECO:0000313" key="5">
    <source>
        <dbReference type="EMBL" id="CAH3106128.1"/>
    </source>
</evidence>
<dbReference type="Gene3D" id="3.40.50.410">
    <property type="entry name" value="von Willebrand factor, type A domain"/>
    <property type="match status" value="1"/>
</dbReference>
<keyword evidence="6" id="KW-1185">Reference proteome</keyword>
<feature type="region of interest" description="Disordered" evidence="1">
    <location>
        <begin position="246"/>
        <end position="343"/>
    </location>
</feature>
<evidence type="ECO:0008006" key="7">
    <source>
        <dbReference type="Google" id="ProtNLM"/>
    </source>
</evidence>
<gene>
    <name evidence="5" type="ORF">PLOB_00013658</name>
</gene>
<evidence type="ECO:0000256" key="1">
    <source>
        <dbReference type="SAM" id="MobiDB-lite"/>
    </source>
</evidence>
<dbReference type="InterPro" id="IPR057413">
    <property type="entry name" value="Beta-barrel_INTS6"/>
</dbReference>
<name>A0ABN8NGH7_9CNID</name>
<dbReference type="PANTHER" id="PTHR12957:SF2">
    <property type="entry name" value="INTEGRATOR COMPLEX SUBUNIT 6"/>
    <property type="match status" value="1"/>
</dbReference>
<feature type="domain" description="Integrator complex subunit 6-like beta-barrel" evidence="4">
    <location>
        <begin position="344"/>
        <end position="481"/>
    </location>
</feature>
<feature type="region of interest" description="Disordered" evidence="1">
    <location>
        <begin position="596"/>
        <end position="617"/>
    </location>
</feature>
<reference evidence="5 6" key="1">
    <citation type="submission" date="2022-05" db="EMBL/GenBank/DDBJ databases">
        <authorList>
            <consortium name="Genoscope - CEA"/>
            <person name="William W."/>
        </authorList>
    </citation>
    <scope>NUCLEOTIDE SEQUENCE [LARGE SCALE GENOMIC DNA]</scope>
</reference>
<feature type="compositionally biased region" description="Polar residues" evidence="1">
    <location>
        <begin position="331"/>
        <end position="343"/>
    </location>
</feature>
<feature type="compositionally biased region" description="Polar residues" evidence="1">
    <location>
        <begin position="841"/>
        <end position="856"/>
    </location>
</feature>
<feature type="region of interest" description="Disordered" evidence="1">
    <location>
        <begin position="896"/>
        <end position="920"/>
    </location>
</feature>
<evidence type="ECO:0000259" key="4">
    <source>
        <dbReference type="Pfam" id="PF25462"/>
    </source>
</evidence>
<dbReference type="Pfam" id="PF25462">
    <property type="entry name" value="Beta-barrel_INTS6"/>
    <property type="match status" value="1"/>
</dbReference>
<sequence length="1018" mass="113677">MYKSCPTNMVIFVFVVDTSASMNQRTSIGTTLLDVAKNAVETFTKLRQRDQASRTDRYMLVTLEEPPGAIKAGWRENQATFINELKNLQATGLSTLGTSLKEAFDLLNLYRLHSGIDNYGMGRNPFYVEPAMVICITDGNKLSSQGGVEDELHLPMHTTLPGHELTAEPFRWDQRLFSIILRMPGTRSHMPGKIGVQTNDPAIAAMCEVTGGRCYKVTSSKSLGQALESLVQKVQCGVVINFEKIGGVNNPPPPPPEVSRVSGSEVRETDSPTPPVLVNNHVMNNVDYNKDDVKDKNPFNDENHLNEGSSLSSVSPNHSLSDDNIGAMGISRSTTSSPVPQSMQSTAWITCRRMIYIKSNPPSGHWPVPESFWPDPSMQALPSREAHPNVMFSCNNSEPLVLDNLPFDKYELEPSPLTQYILERKSPSTCWQTFIVSSSKKVGEIGYPFGYLKASSNLQTVNLFVMPYNFPALFPVIDELVKIHKMKPPQKWKERFDNYLSTMPSYYAGPLRNAFRRMGIPPSFVPDHLDSFLSYTVVNYLKKVKQQSKIETERLISLVGKNPARDVVPRPLPSVRAPQPAKAKKKDFHALLHNSNISSSTDDHRIPSEADINIPSVGFHNGKQNVRTRSYKNPFDISREELLDQVSRMRINFFHTTATTTRLQDEDARHSVAIADMGNYQEVLRQMSPLREVDPGQNRVHMFGNPFKLAKDQRVMVDEADVNEAMAGPPSRKRPPGSPGSPRDRRKQQETPPVRWPNKANQNGGLSPPHGPSNSKVSPDKNLLSPDAKTNNLFPGHGLKRKHTEGNEGQNKLHKASKGLIKPQLAKLQQLHSSKGKINRKQQPTVGKSDAVSSSKNDFVSSILKEAVTSQSRTFSGQGGPPLNSHDNTLSKNRLANSELPEPLVDGDVKGRGSKGPSPRLLKRQLAREAHEENRLIKNTVFREIRQPHKSDEVILNQVANLKGSLEIQCSVIHEIIEEAELFKKKLLVENLNLHLARLQQRLSPDSIEDNYVTKKKR</sequence>
<dbReference type="CDD" id="cd00198">
    <property type="entry name" value="vWFA"/>
    <property type="match status" value="1"/>
</dbReference>
<dbReference type="EMBL" id="CALNXK010000018">
    <property type="protein sequence ID" value="CAH3106128.1"/>
    <property type="molecule type" value="Genomic_DNA"/>
</dbReference>
<dbReference type="InterPro" id="IPR036465">
    <property type="entry name" value="vWFA_dom_sf"/>
</dbReference>
<dbReference type="Pfam" id="PF15300">
    <property type="entry name" value="INT_SG_DDX_CT_C"/>
    <property type="match status" value="1"/>
</dbReference>
<organism evidence="5 6">
    <name type="scientific">Porites lobata</name>
    <dbReference type="NCBI Taxonomy" id="104759"/>
    <lineage>
        <taxon>Eukaryota</taxon>
        <taxon>Metazoa</taxon>
        <taxon>Cnidaria</taxon>
        <taxon>Anthozoa</taxon>
        <taxon>Hexacorallia</taxon>
        <taxon>Scleractinia</taxon>
        <taxon>Fungiina</taxon>
        <taxon>Poritidae</taxon>
        <taxon>Porites</taxon>
    </lineage>
</organism>
<dbReference type="SUPFAM" id="SSF53300">
    <property type="entry name" value="vWA-like"/>
    <property type="match status" value="1"/>
</dbReference>
<comment type="caution">
    <text evidence="5">The sequence shown here is derived from an EMBL/GenBank/DDBJ whole genome shotgun (WGS) entry which is preliminary data.</text>
</comment>
<evidence type="ECO:0000313" key="6">
    <source>
        <dbReference type="Proteomes" id="UP001159405"/>
    </source>
</evidence>
<feature type="region of interest" description="Disordered" evidence="1">
    <location>
        <begin position="832"/>
        <end position="856"/>
    </location>
</feature>
<dbReference type="Proteomes" id="UP001159405">
    <property type="component" value="Unassembled WGS sequence"/>
</dbReference>
<feature type="region of interest" description="Disordered" evidence="1">
    <location>
        <begin position="723"/>
        <end position="814"/>
    </location>
</feature>
<dbReference type="Pfam" id="PF13519">
    <property type="entry name" value="VWA_2"/>
    <property type="match status" value="1"/>
</dbReference>
<feature type="domain" description="INTS6/SAGE1/DDX26B/CT45 C-terminal" evidence="3">
    <location>
        <begin position="933"/>
        <end position="992"/>
    </location>
</feature>
<protein>
    <recommendedName>
        <fullName evidence="7">Integrator complex subunit 6</fullName>
    </recommendedName>
</protein>
<proteinExistence type="predicted"/>
<dbReference type="InterPro" id="IPR029307">
    <property type="entry name" value="INT_SG_DDX_CT_C"/>
</dbReference>
<accession>A0ABN8NGH7</accession>
<dbReference type="PANTHER" id="PTHR12957">
    <property type="entry name" value="DEAD/H BOX POLYPEPTIDE 26/DICE1-RELATED"/>
    <property type="match status" value="1"/>
</dbReference>
<dbReference type="InterPro" id="IPR002035">
    <property type="entry name" value="VWF_A"/>
</dbReference>
<evidence type="ECO:0000259" key="3">
    <source>
        <dbReference type="Pfam" id="PF15300"/>
    </source>
</evidence>
<feature type="compositionally biased region" description="Basic and acidic residues" evidence="1">
    <location>
        <begin position="288"/>
        <end position="305"/>
    </location>
</feature>
<evidence type="ECO:0000259" key="2">
    <source>
        <dbReference type="Pfam" id="PF13519"/>
    </source>
</evidence>
<feature type="domain" description="VWFA" evidence="2">
    <location>
        <begin position="13"/>
        <end position="139"/>
    </location>
</feature>
<feature type="region of interest" description="Disordered" evidence="1">
    <location>
        <begin position="871"/>
        <end position="890"/>
    </location>
</feature>